<evidence type="ECO:0000313" key="2">
    <source>
        <dbReference type="Proteomes" id="UP000215256"/>
    </source>
</evidence>
<dbReference type="AlphaFoldDB" id="A0A248UB70"/>
<accession>A0A248UB70</accession>
<dbReference type="Proteomes" id="UP000215256">
    <property type="component" value="Chromosome 2"/>
</dbReference>
<dbReference type="KEGG" id="och:CES85_4758"/>
<sequence>MKLPRLNKPFWTLRSRTAFGWAVLADRPLPIFSSFRAALNNTALFWKQSFPTVAALQRIGWPKDFYYDNDG</sequence>
<reference evidence="1 2" key="1">
    <citation type="submission" date="2017-07" db="EMBL/GenBank/DDBJ databases">
        <title>Phylogenetic study on the rhizospheric bacterium Ochrobactrum sp. A44.</title>
        <authorList>
            <person name="Krzyzanowska D.M."/>
            <person name="Ossowicki A."/>
            <person name="Rajewska M."/>
            <person name="Maciag T."/>
            <person name="Kaczynski Z."/>
            <person name="Czerwicka M."/>
            <person name="Jafra S."/>
        </authorList>
    </citation>
    <scope>NUCLEOTIDE SEQUENCE [LARGE SCALE GENOMIC DNA]</scope>
    <source>
        <strain evidence="1 2">A44</strain>
    </source>
</reference>
<proteinExistence type="predicted"/>
<gene>
    <name evidence="1" type="ORF">CES85_4758</name>
</gene>
<protein>
    <submittedName>
        <fullName evidence="1">Uncharacterized protein</fullName>
    </submittedName>
</protein>
<organism evidence="1 2">
    <name type="scientific">Ochrobactrum quorumnocens</name>
    <dbReference type="NCBI Taxonomy" id="271865"/>
    <lineage>
        <taxon>Bacteria</taxon>
        <taxon>Pseudomonadati</taxon>
        <taxon>Pseudomonadota</taxon>
        <taxon>Alphaproteobacteria</taxon>
        <taxon>Hyphomicrobiales</taxon>
        <taxon>Brucellaceae</taxon>
        <taxon>Brucella/Ochrobactrum group</taxon>
        <taxon>Ochrobactrum</taxon>
    </lineage>
</organism>
<name>A0A248UB70_9HYPH</name>
<evidence type="ECO:0000313" key="1">
    <source>
        <dbReference type="EMBL" id="ASV83975.1"/>
    </source>
</evidence>
<dbReference type="EMBL" id="CP022603">
    <property type="protein sequence ID" value="ASV83975.1"/>
    <property type="molecule type" value="Genomic_DNA"/>
</dbReference>